<evidence type="ECO:0000313" key="3">
    <source>
        <dbReference type="EMBL" id="KGF71479.1"/>
    </source>
</evidence>
<dbReference type="PROSITE" id="PS50883">
    <property type="entry name" value="EAL"/>
    <property type="match status" value="1"/>
</dbReference>
<dbReference type="InterPro" id="IPR001633">
    <property type="entry name" value="EAL_dom"/>
</dbReference>
<dbReference type="Pfam" id="PF00563">
    <property type="entry name" value="EAL"/>
    <property type="match status" value="1"/>
</dbReference>
<dbReference type="AlphaFoldDB" id="A0A098THB9"/>
<evidence type="ECO:0000313" key="4">
    <source>
        <dbReference type="Proteomes" id="UP000030170"/>
    </source>
</evidence>
<name>A0A098THB9_9CYAN</name>
<protein>
    <recommendedName>
        <fullName evidence="2">EAL domain-containing protein</fullName>
    </recommendedName>
</protein>
<gene>
    <name evidence="3" type="ORF">DO97_19450</name>
</gene>
<dbReference type="PANTHER" id="PTHR33121">
    <property type="entry name" value="CYCLIC DI-GMP PHOSPHODIESTERASE PDEF"/>
    <property type="match status" value="1"/>
</dbReference>
<dbReference type="STRING" id="1497020.DO97_19450"/>
<sequence length="309" mass="34865">MSDSGSAADINYLTPNWSARLGSDYALHRFELWFQPVYHLTLGNVFHNEVLLRWRDPQDVLQPPAGFLPAITAANLLSELDRLVIHRVIYLLHRQPQLRLSVNLSPTALEDTTLCGYIRELLVHFQVEPEQLRLELNEAILLQQFTPALQLIRHLKSLGCLVLVDNFIKGELPLYCWCRLPIDAVSIDQQLIQASTTHPETQAFVRAVVQANRALGRLTIAKAVADARMLRAAQACGIDCTQGYYTKAPRDRPSHTLAMVLILVQLIILLVAIVLGFYALKTFLGIDLIPGEHTWDMVTHWFADPLGEH</sequence>
<accession>A0A098THB9</accession>
<proteinExistence type="predicted"/>
<feature type="transmembrane region" description="Helical" evidence="1">
    <location>
        <begin position="257"/>
        <end position="280"/>
    </location>
</feature>
<dbReference type="Proteomes" id="UP000030170">
    <property type="component" value="Unassembled WGS sequence"/>
</dbReference>
<dbReference type="SUPFAM" id="SSF141868">
    <property type="entry name" value="EAL domain-like"/>
    <property type="match status" value="1"/>
</dbReference>
<dbReference type="EMBL" id="JJML01000073">
    <property type="protein sequence ID" value="KGF71479.1"/>
    <property type="molecule type" value="Genomic_DNA"/>
</dbReference>
<dbReference type="InterPro" id="IPR050706">
    <property type="entry name" value="Cyclic-di-GMP_PDE-like"/>
</dbReference>
<evidence type="ECO:0000256" key="1">
    <source>
        <dbReference type="SAM" id="Phobius"/>
    </source>
</evidence>
<dbReference type="InterPro" id="IPR035919">
    <property type="entry name" value="EAL_sf"/>
</dbReference>
<feature type="domain" description="EAL" evidence="2">
    <location>
        <begin position="14"/>
        <end position="263"/>
    </location>
</feature>
<reference evidence="3 4" key="1">
    <citation type="journal article" date="2014" name="Mol. Ecol.">
        <title>Evolution of Synechococcus.</title>
        <authorList>
            <person name="Dvorak P."/>
            <person name="Casamatta D."/>
            <person name="Hasler P."/>
            <person name="Poulickova A."/>
            <person name="Ondrej V."/>
            <person name="Sanges R."/>
        </authorList>
    </citation>
    <scope>NUCLEOTIDE SEQUENCE [LARGE SCALE GENOMIC DNA]</scope>
    <source>
        <strain evidence="3 4">CAUP A 1101</strain>
    </source>
</reference>
<keyword evidence="1" id="KW-0812">Transmembrane</keyword>
<keyword evidence="1" id="KW-0472">Membrane</keyword>
<dbReference type="SMART" id="SM00052">
    <property type="entry name" value="EAL"/>
    <property type="match status" value="1"/>
</dbReference>
<organism evidence="3 4">
    <name type="scientific">Neosynechococcus sphagnicola sy1</name>
    <dbReference type="NCBI Taxonomy" id="1497020"/>
    <lineage>
        <taxon>Bacteria</taxon>
        <taxon>Bacillati</taxon>
        <taxon>Cyanobacteriota</taxon>
        <taxon>Cyanophyceae</taxon>
        <taxon>Neosynechococcales</taxon>
        <taxon>Neosynechococcaceae</taxon>
        <taxon>Neosynechococcus</taxon>
    </lineage>
</organism>
<dbReference type="OrthoDB" id="9771846at2"/>
<keyword evidence="1" id="KW-1133">Transmembrane helix</keyword>
<comment type="caution">
    <text evidence="3">The sequence shown here is derived from an EMBL/GenBank/DDBJ whole genome shotgun (WGS) entry which is preliminary data.</text>
</comment>
<dbReference type="GO" id="GO:0071111">
    <property type="term" value="F:cyclic-guanylate-specific phosphodiesterase activity"/>
    <property type="evidence" value="ECO:0007669"/>
    <property type="project" value="InterPro"/>
</dbReference>
<keyword evidence="4" id="KW-1185">Reference proteome</keyword>
<dbReference type="Gene3D" id="3.20.20.450">
    <property type="entry name" value="EAL domain"/>
    <property type="match status" value="1"/>
</dbReference>
<dbReference type="RefSeq" id="WP_036536676.1">
    <property type="nucleotide sequence ID" value="NZ_JJML01000073.1"/>
</dbReference>
<evidence type="ECO:0000259" key="2">
    <source>
        <dbReference type="PROSITE" id="PS50883"/>
    </source>
</evidence>
<dbReference type="PANTHER" id="PTHR33121:SF32">
    <property type="entry name" value="RNASE E SPECIFICITY FACTOR CSRD"/>
    <property type="match status" value="1"/>
</dbReference>
<dbReference type="CDD" id="cd01948">
    <property type="entry name" value="EAL"/>
    <property type="match status" value="1"/>
</dbReference>